<keyword evidence="10" id="KW-1185">Reference proteome</keyword>
<dbReference type="Pfam" id="PF03773">
    <property type="entry name" value="ArsP_1"/>
    <property type="match status" value="1"/>
</dbReference>
<feature type="transmembrane region" description="Helical" evidence="8">
    <location>
        <begin position="98"/>
        <end position="123"/>
    </location>
</feature>
<gene>
    <name evidence="9" type="ORF">L6E24_03985</name>
</gene>
<dbReference type="RefSeq" id="WP_257743432.1">
    <property type="nucleotide sequence ID" value="NZ_CP096115.1"/>
</dbReference>
<keyword evidence="6 8" id="KW-0472">Membrane</keyword>
<feature type="region of interest" description="Disordered" evidence="7">
    <location>
        <begin position="1"/>
        <end position="21"/>
    </location>
</feature>
<dbReference type="Proteomes" id="UP001060368">
    <property type="component" value="Chromosome"/>
</dbReference>
<dbReference type="InterPro" id="IPR005524">
    <property type="entry name" value="DUF318"/>
</dbReference>
<feature type="transmembrane region" description="Helical" evidence="8">
    <location>
        <begin position="30"/>
        <end position="48"/>
    </location>
</feature>
<evidence type="ECO:0000313" key="10">
    <source>
        <dbReference type="Proteomes" id="UP001060368"/>
    </source>
</evidence>
<evidence type="ECO:0000256" key="5">
    <source>
        <dbReference type="ARBA" id="ARBA00022989"/>
    </source>
</evidence>
<feature type="transmembrane region" description="Helical" evidence="8">
    <location>
        <begin position="152"/>
        <end position="178"/>
    </location>
</feature>
<organism evidence="9 10">
    <name type="scientific">Methanoplanus endosymbiosus</name>
    <dbReference type="NCBI Taxonomy" id="33865"/>
    <lineage>
        <taxon>Archaea</taxon>
        <taxon>Methanobacteriati</taxon>
        <taxon>Methanobacteriota</taxon>
        <taxon>Stenosarchaea group</taxon>
        <taxon>Methanomicrobia</taxon>
        <taxon>Methanomicrobiales</taxon>
        <taxon>Methanomicrobiaceae</taxon>
        <taxon>Methanoplanus</taxon>
    </lineage>
</organism>
<evidence type="ECO:0000256" key="1">
    <source>
        <dbReference type="ARBA" id="ARBA00004651"/>
    </source>
</evidence>
<reference evidence="9" key="1">
    <citation type="submission" date="2022-04" db="EMBL/GenBank/DDBJ databases">
        <title>Complete genome of Methanoplanus endosymbiosus DSM 3599.</title>
        <authorList>
            <person name="Chen S.-C."/>
            <person name="You Y.-T."/>
            <person name="Zhou Y.-Z."/>
            <person name="Lai M.-C."/>
        </authorList>
    </citation>
    <scope>NUCLEOTIDE SEQUENCE</scope>
    <source>
        <strain evidence="9">DSM 3599</strain>
    </source>
</reference>
<evidence type="ECO:0000256" key="2">
    <source>
        <dbReference type="ARBA" id="ARBA00006386"/>
    </source>
</evidence>
<keyword evidence="5 8" id="KW-1133">Transmembrane helix</keyword>
<comment type="subcellular location">
    <subcellularLocation>
        <location evidence="1">Cell membrane</location>
        <topology evidence="1">Multi-pass membrane protein</topology>
    </subcellularLocation>
</comment>
<proteinExistence type="inferred from homology"/>
<sequence>MSNRDSGVVLPKKGAGGNGQGNKGISKSGWYFFAFVLILYAVVAAFDISAVLRALNIFSGLIVQIAPVLSLVFVFILVTDLLVKPDKIIKYLGSESGITGWLVAIAGGIISSGPVYVWFPFLAELRRKGMRPSLAAVFLYNRAVKVPLLPLMIFYFGVLFTVVLTVYMLIFSVISGYLTEILVGDE</sequence>
<evidence type="ECO:0000256" key="3">
    <source>
        <dbReference type="ARBA" id="ARBA00022475"/>
    </source>
</evidence>
<protein>
    <submittedName>
        <fullName evidence="9">Permease</fullName>
    </submittedName>
</protein>
<dbReference type="EMBL" id="CP096115">
    <property type="protein sequence ID" value="UUX93293.1"/>
    <property type="molecule type" value="Genomic_DNA"/>
</dbReference>
<evidence type="ECO:0000256" key="6">
    <source>
        <dbReference type="ARBA" id="ARBA00023136"/>
    </source>
</evidence>
<feature type="transmembrane region" description="Helical" evidence="8">
    <location>
        <begin position="55"/>
        <end position="78"/>
    </location>
</feature>
<dbReference type="AlphaFoldDB" id="A0A9E7PN45"/>
<evidence type="ECO:0000256" key="8">
    <source>
        <dbReference type="SAM" id="Phobius"/>
    </source>
</evidence>
<name>A0A9E7PN45_9EURY</name>
<evidence type="ECO:0000313" key="9">
    <source>
        <dbReference type="EMBL" id="UUX93293.1"/>
    </source>
</evidence>
<evidence type="ECO:0000256" key="7">
    <source>
        <dbReference type="SAM" id="MobiDB-lite"/>
    </source>
</evidence>
<dbReference type="GeneID" id="74306827"/>
<comment type="similarity">
    <text evidence="2">Belongs to the UPF0718 family.</text>
</comment>
<keyword evidence="4 8" id="KW-0812">Transmembrane</keyword>
<dbReference type="GO" id="GO:0005886">
    <property type="term" value="C:plasma membrane"/>
    <property type="evidence" value="ECO:0007669"/>
    <property type="project" value="UniProtKB-SubCell"/>
</dbReference>
<dbReference type="KEGG" id="mend:L6E24_03985"/>
<evidence type="ECO:0000256" key="4">
    <source>
        <dbReference type="ARBA" id="ARBA00022692"/>
    </source>
</evidence>
<accession>A0A9E7PN45</accession>
<keyword evidence="3" id="KW-1003">Cell membrane</keyword>